<sequence>MGIYKKGKSWYINFYYQGQRYQECIGPVSKTVAKEILVKRKAEVIEGRYDINQAKVTPLFEAFLDQYLETFSSMT</sequence>
<name>A0A932CPQ9_UNCTE</name>
<dbReference type="Proteomes" id="UP000769766">
    <property type="component" value="Unassembled WGS sequence"/>
</dbReference>
<comment type="caution">
    <text evidence="1">The sequence shown here is derived from an EMBL/GenBank/DDBJ whole genome shotgun (WGS) entry which is preliminary data.</text>
</comment>
<protein>
    <recommendedName>
        <fullName evidence="3">Site-specific integrase</fullName>
    </recommendedName>
</protein>
<evidence type="ECO:0000313" key="2">
    <source>
        <dbReference type="Proteomes" id="UP000769766"/>
    </source>
</evidence>
<proteinExistence type="predicted"/>
<evidence type="ECO:0008006" key="3">
    <source>
        <dbReference type="Google" id="ProtNLM"/>
    </source>
</evidence>
<gene>
    <name evidence="1" type="ORF">HYY20_10275</name>
</gene>
<dbReference type="EMBL" id="JACPRF010000311">
    <property type="protein sequence ID" value="MBI2877256.1"/>
    <property type="molecule type" value="Genomic_DNA"/>
</dbReference>
<organism evidence="1 2">
    <name type="scientific">Tectimicrobiota bacterium</name>
    <dbReference type="NCBI Taxonomy" id="2528274"/>
    <lineage>
        <taxon>Bacteria</taxon>
        <taxon>Pseudomonadati</taxon>
        <taxon>Nitrospinota/Tectimicrobiota group</taxon>
        <taxon>Candidatus Tectimicrobiota</taxon>
    </lineage>
</organism>
<dbReference type="AlphaFoldDB" id="A0A932CPQ9"/>
<accession>A0A932CPQ9</accession>
<reference evidence="1" key="1">
    <citation type="submission" date="2020-07" db="EMBL/GenBank/DDBJ databases">
        <title>Huge and variable diversity of episymbiotic CPR bacteria and DPANN archaea in groundwater ecosystems.</title>
        <authorList>
            <person name="He C.Y."/>
            <person name="Keren R."/>
            <person name="Whittaker M."/>
            <person name="Farag I.F."/>
            <person name="Doudna J."/>
            <person name="Cate J.H.D."/>
            <person name="Banfield J.F."/>
        </authorList>
    </citation>
    <scope>NUCLEOTIDE SEQUENCE</scope>
    <source>
        <strain evidence="1">NC_groundwater_672_Ag_B-0.1um_62_36</strain>
    </source>
</reference>
<evidence type="ECO:0000313" key="1">
    <source>
        <dbReference type="EMBL" id="MBI2877256.1"/>
    </source>
</evidence>